<name>A0ACA9S7J2_9GLOM</name>
<organism evidence="1 2">
    <name type="scientific">Racocetra persica</name>
    <dbReference type="NCBI Taxonomy" id="160502"/>
    <lineage>
        <taxon>Eukaryota</taxon>
        <taxon>Fungi</taxon>
        <taxon>Fungi incertae sedis</taxon>
        <taxon>Mucoromycota</taxon>
        <taxon>Glomeromycotina</taxon>
        <taxon>Glomeromycetes</taxon>
        <taxon>Diversisporales</taxon>
        <taxon>Gigasporaceae</taxon>
        <taxon>Racocetra</taxon>
    </lineage>
</organism>
<sequence length="157" mass="18233">KYRVQQIYAENESDINVWRWTWFCSGEGCCQRLCSGIGKCIETCNYYSDQHNLKNPFDMHKYSVRILTEVMLSEVEMEFSICMSIKGNHIPPNIIRKTTALSQINLSREARDLAITNHRADKQTTKEIKIKLLTPYNGNSQNELERLYSGQNSICDD</sequence>
<accession>A0ACA9S7J2</accession>
<reference evidence="1" key="1">
    <citation type="submission" date="2021-06" db="EMBL/GenBank/DDBJ databases">
        <authorList>
            <person name="Kallberg Y."/>
            <person name="Tangrot J."/>
            <person name="Rosling A."/>
        </authorList>
    </citation>
    <scope>NUCLEOTIDE SEQUENCE</scope>
    <source>
        <strain evidence="1">MA461A</strain>
    </source>
</reference>
<evidence type="ECO:0000313" key="1">
    <source>
        <dbReference type="EMBL" id="CAG8828883.1"/>
    </source>
</evidence>
<gene>
    <name evidence="1" type="ORF">RPERSI_LOCUS27360</name>
</gene>
<protein>
    <submittedName>
        <fullName evidence="1">28504_t:CDS:1</fullName>
    </submittedName>
</protein>
<dbReference type="EMBL" id="CAJVQC010096264">
    <property type="protein sequence ID" value="CAG8828883.1"/>
    <property type="molecule type" value="Genomic_DNA"/>
</dbReference>
<proteinExistence type="predicted"/>
<comment type="caution">
    <text evidence="1">The sequence shown here is derived from an EMBL/GenBank/DDBJ whole genome shotgun (WGS) entry which is preliminary data.</text>
</comment>
<feature type="non-terminal residue" evidence="1">
    <location>
        <position position="1"/>
    </location>
</feature>
<dbReference type="Proteomes" id="UP000789920">
    <property type="component" value="Unassembled WGS sequence"/>
</dbReference>
<evidence type="ECO:0000313" key="2">
    <source>
        <dbReference type="Proteomes" id="UP000789920"/>
    </source>
</evidence>
<keyword evidence="2" id="KW-1185">Reference proteome</keyword>
<feature type="non-terminal residue" evidence="1">
    <location>
        <position position="157"/>
    </location>
</feature>